<dbReference type="PANTHER" id="PTHR15696">
    <property type="entry name" value="SMG-7 SUPPRESSOR WITH MORPHOLOGICAL EFFECT ON GENITALIA PROTEIN 7"/>
    <property type="match status" value="1"/>
</dbReference>
<dbReference type="Pfam" id="PF10373">
    <property type="entry name" value="EST1_DNA_bind"/>
    <property type="match status" value="1"/>
</dbReference>
<evidence type="ECO:0000313" key="3">
    <source>
        <dbReference type="Proteomes" id="UP000288805"/>
    </source>
</evidence>
<dbReference type="SUPFAM" id="SSF48452">
    <property type="entry name" value="TPR-like"/>
    <property type="match status" value="1"/>
</dbReference>
<comment type="caution">
    <text evidence="2">The sequence shown here is derived from an EMBL/GenBank/DDBJ whole genome shotgun (WGS) entry which is preliminary data.</text>
</comment>
<dbReference type="AlphaFoldDB" id="A0A438I646"/>
<name>A0A438I646_VITVI</name>
<sequence length="405" mass="45373">MEASSLWPSSGNPHHQLAILASYSGDELVTVYRYFRSLAVDNPFSTARENLTIAFEKLWKHLKKFTPWLKAIFLELLSSGPEEEHNFGSGKLKISPMQKSYNVQFYFRIYLLLSLSLWVAFLRVGNEVEEKQATARTFFWNHCISFLNNLLSSGLRPVMRIRNEICFFNMSNRSHIIPGGEEEDEEIVFKPSAADKFVDVIAPKVTSHEAFGTGVDARKVDLGSPIASVSAPYDALISLISNFEKNPVSRPVRHSGPPPGFSPVPPKNVEEPFSGLNLKNENLVVDDYSWLDGYQLAILNTRHWFLLSSANGKPEKLAELPLSRESAAATSERKSTVYCTTRAAPRTVSMGRPILCVRLYWCEHPVAWCNQVQPPLCSPASLACAELSRLVNGDYGRKGWEMGNA</sequence>
<protein>
    <submittedName>
        <fullName evidence="2">Protein SMG7</fullName>
    </submittedName>
</protein>
<organism evidence="2 3">
    <name type="scientific">Vitis vinifera</name>
    <name type="common">Grape</name>
    <dbReference type="NCBI Taxonomy" id="29760"/>
    <lineage>
        <taxon>Eukaryota</taxon>
        <taxon>Viridiplantae</taxon>
        <taxon>Streptophyta</taxon>
        <taxon>Embryophyta</taxon>
        <taxon>Tracheophyta</taxon>
        <taxon>Spermatophyta</taxon>
        <taxon>Magnoliopsida</taxon>
        <taxon>eudicotyledons</taxon>
        <taxon>Gunneridae</taxon>
        <taxon>Pentapetalae</taxon>
        <taxon>rosids</taxon>
        <taxon>Vitales</taxon>
        <taxon>Vitaceae</taxon>
        <taxon>Viteae</taxon>
        <taxon>Vitis</taxon>
    </lineage>
</organism>
<proteinExistence type="predicted"/>
<evidence type="ECO:0000313" key="2">
    <source>
        <dbReference type="EMBL" id="RVW92180.1"/>
    </source>
</evidence>
<dbReference type="Gene3D" id="1.25.40.10">
    <property type="entry name" value="Tetratricopeptide repeat domain"/>
    <property type="match status" value="1"/>
</dbReference>
<evidence type="ECO:0000259" key="1">
    <source>
        <dbReference type="Pfam" id="PF10373"/>
    </source>
</evidence>
<dbReference type="InterPro" id="IPR045153">
    <property type="entry name" value="Est1/Ebs1-like"/>
</dbReference>
<dbReference type="InterPro" id="IPR018834">
    <property type="entry name" value="DNA/RNA-bd_Est1-type"/>
</dbReference>
<dbReference type="PANTHER" id="PTHR15696:SF25">
    <property type="entry name" value="OS08G0305300 PROTEIN"/>
    <property type="match status" value="1"/>
</dbReference>
<gene>
    <name evidence="2" type="primary">SMG7_0</name>
    <name evidence="2" type="ORF">CK203_027194</name>
</gene>
<dbReference type="InterPro" id="IPR011990">
    <property type="entry name" value="TPR-like_helical_dom_sf"/>
</dbReference>
<dbReference type="EMBL" id="QGNW01000139">
    <property type="protein sequence ID" value="RVW92180.1"/>
    <property type="molecule type" value="Genomic_DNA"/>
</dbReference>
<feature type="domain" description="DNA/RNA-binding" evidence="1">
    <location>
        <begin position="2"/>
        <end position="64"/>
    </location>
</feature>
<accession>A0A438I646</accession>
<reference evidence="2 3" key="1">
    <citation type="journal article" date="2018" name="PLoS Genet.">
        <title>Population sequencing reveals clonal diversity and ancestral inbreeding in the grapevine cultivar Chardonnay.</title>
        <authorList>
            <person name="Roach M.J."/>
            <person name="Johnson D.L."/>
            <person name="Bohlmann J."/>
            <person name="van Vuuren H.J."/>
            <person name="Jones S.J."/>
            <person name="Pretorius I.S."/>
            <person name="Schmidt S.A."/>
            <person name="Borneman A.R."/>
        </authorList>
    </citation>
    <scope>NUCLEOTIDE SEQUENCE [LARGE SCALE GENOMIC DNA]</scope>
    <source>
        <strain evidence="3">cv. Chardonnay</strain>
        <tissue evidence="2">Leaf</tissue>
    </source>
</reference>
<dbReference type="Proteomes" id="UP000288805">
    <property type="component" value="Unassembled WGS sequence"/>
</dbReference>